<evidence type="ECO:0000256" key="6">
    <source>
        <dbReference type="SAM" id="Phobius"/>
    </source>
</evidence>
<evidence type="ECO:0008006" key="9">
    <source>
        <dbReference type="Google" id="ProtNLM"/>
    </source>
</evidence>
<dbReference type="GO" id="GO:0016020">
    <property type="term" value="C:membrane"/>
    <property type="evidence" value="ECO:0007669"/>
    <property type="project" value="UniProtKB-SubCell"/>
</dbReference>
<comment type="subcellular location">
    <subcellularLocation>
        <location evidence="1">Membrane</location>
        <topology evidence="1">Multi-pass membrane protein</topology>
    </subcellularLocation>
</comment>
<feature type="transmembrane region" description="Helical" evidence="6">
    <location>
        <begin position="32"/>
        <end position="53"/>
    </location>
</feature>
<evidence type="ECO:0000256" key="1">
    <source>
        <dbReference type="ARBA" id="ARBA00004141"/>
    </source>
</evidence>
<reference evidence="7 8" key="1">
    <citation type="submission" date="2016-02" db="EMBL/GenBank/DDBJ databases">
        <title>Complete genome sequencing and analysis of ATSB10, Dyella thiooxydans isolated from rhizosphere soil of sunflower (Helianthus annuus L.).</title>
        <authorList>
            <person name="Lee Y."/>
            <person name="Hwangbo K."/>
            <person name="Chung H."/>
            <person name="Yoo J."/>
            <person name="Kim K.Y."/>
            <person name="Sa T.M."/>
            <person name="Um Y."/>
            <person name="Madhaiyan M."/>
        </authorList>
    </citation>
    <scope>NUCLEOTIDE SEQUENCE [LARGE SCALE GENOMIC DNA]</scope>
    <source>
        <strain evidence="7 8">ATSB10</strain>
    </source>
</reference>
<evidence type="ECO:0000256" key="3">
    <source>
        <dbReference type="ARBA" id="ARBA00022989"/>
    </source>
</evidence>
<dbReference type="AlphaFoldDB" id="A0A160N3W7"/>
<proteinExistence type="predicted"/>
<feature type="transmembrane region" description="Helical" evidence="6">
    <location>
        <begin position="74"/>
        <end position="95"/>
    </location>
</feature>
<dbReference type="RefSeq" id="WP_063673694.1">
    <property type="nucleotide sequence ID" value="NZ_CP014841.1"/>
</dbReference>
<feature type="transmembrane region" description="Helical" evidence="6">
    <location>
        <begin position="205"/>
        <end position="226"/>
    </location>
</feature>
<feature type="region of interest" description="Disordered" evidence="5">
    <location>
        <begin position="301"/>
        <end position="371"/>
    </location>
</feature>
<dbReference type="PATRIC" id="fig|445710.3.peg.3240"/>
<feature type="transmembrane region" description="Helical" evidence="6">
    <location>
        <begin position="263"/>
        <end position="282"/>
    </location>
</feature>
<keyword evidence="3 6" id="KW-1133">Transmembrane helix</keyword>
<protein>
    <recommendedName>
        <fullName evidence="9">Type VI secretion protein</fullName>
    </recommendedName>
</protein>
<dbReference type="KEGG" id="dtx:ATSB10_32390"/>
<name>A0A160N3W7_9GAMM</name>
<accession>A0A160N3W7</accession>
<organism evidence="7 8">
    <name type="scientific">Dyella thiooxydans</name>
    <dbReference type="NCBI Taxonomy" id="445710"/>
    <lineage>
        <taxon>Bacteria</taxon>
        <taxon>Pseudomonadati</taxon>
        <taxon>Pseudomonadota</taxon>
        <taxon>Gammaproteobacteria</taxon>
        <taxon>Lysobacterales</taxon>
        <taxon>Rhodanobacteraceae</taxon>
        <taxon>Dyella</taxon>
    </lineage>
</organism>
<evidence type="ECO:0000256" key="5">
    <source>
        <dbReference type="SAM" id="MobiDB-lite"/>
    </source>
</evidence>
<feature type="compositionally biased region" description="Low complexity" evidence="5">
    <location>
        <begin position="303"/>
        <end position="322"/>
    </location>
</feature>
<dbReference type="Proteomes" id="UP000077255">
    <property type="component" value="Chromosome"/>
</dbReference>
<keyword evidence="4 6" id="KW-0472">Membrane</keyword>
<gene>
    <name evidence="7" type="ORF">ATSB10_32390</name>
</gene>
<sequence length="371" mass="38798">MSNLGDYLYYALVYNYLQQKIEDFQHDVLANMMTWASGIALVLITLWIMIQGFRLITGQSRDSMMAMVVNMTRIVIIVTAATSMSIFGGSLQGMLSANGTLGSEISQVVSGEDSPVSAIDKNMAATQLSLAAIDVVQVPPGDSATADQKAHAMLLAGFGAASPAMAAGAMLLLYQFTMAIFVGLGPLFILCLIFDQTKELFRRWLLYGIGTLFSIAVLCVVSSIVLKLTINVAVALWSASVINSITDQGAEGFSSQALQQGGIGLLLTVLIISVPPLAAAFFQGTVGQFLHFSAFGGGYANRPGPQGQPPGSYGAGQSPSSPISGQTHSGQLSGVGGFGGGARAIRVSNDPRSAFADGIKAQTREPSRGNP</sequence>
<keyword evidence="2 6" id="KW-0812">Transmembrane</keyword>
<feature type="transmembrane region" description="Helical" evidence="6">
    <location>
        <begin position="172"/>
        <end position="193"/>
    </location>
</feature>
<feature type="compositionally biased region" description="Gly residues" evidence="5">
    <location>
        <begin position="333"/>
        <end position="342"/>
    </location>
</feature>
<feature type="compositionally biased region" description="Basic and acidic residues" evidence="5">
    <location>
        <begin position="362"/>
        <end position="371"/>
    </location>
</feature>
<evidence type="ECO:0000313" key="7">
    <source>
        <dbReference type="EMBL" id="AND70693.1"/>
    </source>
</evidence>
<dbReference type="OrthoDB" id="5634624at2"/>
<dbReference type="STRING" id="445710.ATSB10_32390"/>
<dbReference type="Pfam" id="PF04610">
    <property type="entry name" value="TrbL"/>
    <property type="match status" value="1"/>
</dbReference>
<evidence type="ECO:0000313" key="8">
    <source>
        <dbReference type="Proteomes" id="UP000077255"/>
    </source>
</evidence>
<keyword evidence="8" id="KW-1185">Reference proteome</keyword>
<dbReference type="EMBL" id="CP014841">
    <property type="protein sequence ID" value="AND70693.1"/>
    <property type="molecule type" value="Genomic_DNA"/>
</dbReference>
<dbReference type="GO" id="GO:0030255">
    <property type="term" value="P:protein secretion by the type IV secretion system"/>
    <property type="evidence" value="ECO:0007669"/>
    <property type="project" value="InterPro"/>
</dbReference>
<dbReference type="InterPro" id="IPR007688">
    <property type="entry name" value="Conjugal_tfr_TrbL/VirB6"/>
</dbReference>
<evidence type="ECO:0000256" key="2">
    <source>
        <dbReference type="ARBA" id="ARBA00022692"/>
    </source>
</evidence>
<evidence type="ECO:0000256" key="4">
    <source>
        <dbReference type="ARBA" id="ARBA00023136"/>
    </source>
</evidence>